<dbReference type="GO" id="GO:0003723">
    <property type="term" value="F:RNA binding"/>
    <property type="evidence" value="ECO:0007669"/>
    <property type="project" value="UniProtKB-UniRule"/>
</dbReference>
<comment type="function">
    <text evidence="12">CRISPR (clustered regularly interspaced short palindromic repeat) is an adaptive immune system that provides protection against mobile genetic elements (viruses, transposable elements and conjugative plasmids). CRISPR clusters contain spacers, sequences complementary to antecedent mobile elements, and target invading nucleic acids. CRISPR clusters are transcribed and processed into CRISPR RNA (crRNA). In type II CRISPR systems correct processing of pre-crRNA requires a trans-encoded small RNA (tracrRNA), endogenous ribonuclease 3 (rnc) and this protein. The tracrRNA serves as a guide for ribonuclease 3-aided processing of pre-crRNA. Subsequently Cas9/crRNA/tracrRNA endonucleolytically cleaves linear or circular dsDNA target complementary to the spacer; Cas9 is inactive in the absence of the 2 guide RNAs (gRNA). Cas9 recognizes the protospacer adjacent motif (PAM) in the CRISPR repeat sequences to help distinguish self versus nonself, as targets within the bacterial CRISPR locus do not have PAMs. PAM recognition is also required for catalytic activity.</text>
</comment>
<evidence type="ECO:0000256" key="5">
    <source>
        <dbReference type="ARBA" id="ARBA00022801"/>
    </source>
</evidence>
<evidence type="ECO:0000256" key="7">
    <source>
        <dbReference type="ARBA" id="ARBA00022884"/>
    </source>
</evidence>
<keyword evidence="7 12" id="KW-0694">RNA-binding</keyword>
<dbReference type="NCBIfam" id="TIGR01865">
    <property type="entry name" value="cas_Csn1"/>
    <property type="match status" value="1"/>
</dbReference>
<comment type="domain">
    <text evidence="12">Has 2 endonuclease domains. The discontinuous RuvC-like domain cleaves the target DNA noncomplementary to crRNA while the HNH nuclease domain cleaves the target DNA complementary to crRNA.</text>
</comment>
<keyword evidence="6 12" id="KW-0460">Magnesium</keyword>
<feature type="binding site" evidence="12">
    <location>
        <position position="8"/>
    </location>
    <ligand>
        <name>Mg(2+)</name>
        <dbReference type="ChEBI" id="CHEBI:18420"/>
        <label>1</label>
    </ligand>
</feature>
<evidence type="ECO:0000256" key="4">
    <source>
        <dbReference type="ARBA" id="ARBA00022759"/>
    </source>
</evidence>
<feature type="binding site" evidence="12">
    <location>
        <position position="734"/>
    </location>
    <ligand>
        <name>Mg(2+)</name>
        <dbReference type="ChEBI" id="CHEBI:18420"/>
        <label>2</label>
    </ligand>
</feature>
<keyword evidence="4 12" id="KW-0255">Endonuclease</keyword>
<dbReference type="HAMAP" id="MF_01480">
    <property type="entry name" value="Cas9"/>
    <property type="match status" value="1"/>
</dbReference>
<keyword evidence="2 12" id="KW-0540">Nuclease</keyword>
<reference evidence="14 15" key="1">
    <citation type="journal article" date="2019" name="Science, e1252229">
        <title>Invertible promoters mediate bacterial phase variation, antibiotic resistance, and host adaptation in the gut.</title>
        <authorList>
            <person name="Jiang X."/>
            <person name="Hall A.B."/>
            <person name="Arthur T.D."/>
            <person name="Plichta D.R."/>
            <person name="Covington C.T."/>
            <person name="Poyet M."/>
            <person name="Crothers J."/>
            <person name="Moses P.L."/>
            <person name="Tolonen A.C."/>
            <person name="Vlamakis H."/>
            <person name="Alm E.J."/>
            <person name="Xavier R.J."/>
        </authorList>
    </citation>
    <scope>NUCLEOTIDE SEQUENCE [LARGE SCALE GENOMIC DNA]</scope>
    <source>
        <strain evidence="15">bf_0095</strain>
    </source>
</reference>
<keyword evidence="8 12" id="KW-0051">Antiviral defense</keyword>
<evidence type="ECO:0000256" key="1">
    <source>
        <dbReference type="ARBA" id="ARBA00001946"/>
    </source>
</evidence>
<dbReference type="GO" id="GO:0043571">
    <property type="term" value="P:maintenance of CRISPR repeat elements"/>
    <property type="evidence" value="ECO:0007669"/>
    <property type="project" value="UniProtKB-UniRule"/>
</dbReference>
<evidence type="ECO:0000256" key="3">
    <source>
        <dbReference type="ARBA" id="ARBA00022723"/>
    </source>
</evidence>
<dbReference type="GO" id="GO:0004519">
    <property type="term" value="F:endonuclease activity"/>
    <property type="evidence" value="ECO:0007669"/>
    <property type="project" value="UniProtKB-UniRule"/>
</dbReference>
<feature type="domain" description="HNH Cas9-type" evidence="13">
    <location>
        <begin position="738"/>
        <end position="895"/>
    </location>
</feature>
<comment type="cofactor">
    <cofactor evidence="1 12">
        <name>Mg(2+)</name>
        <dbReference type="ChEBI" id="CHEBI:18420"/>
    </cofactor>
</comment>
<evidence type="ECO:0000256" key="9">
    <source>
        <dbReference type="ARBA" id="ARBA00023125"/>
    </source>
</evidence>
<keyword evidence="9 12" id="KW-0238">DNA-binding</keyword>
<keyword evidence="10" id="KW-0464">Manganese</keyword>
<dbReference type="EMBL" id="RCXO01000025">
    <property type="protein sequence ID" value="RYT78619.1"/>
    <property type="molecule type" value="Genomic_DNA"/>
</dbReference>
<evidence type="ECO:0000256" key="6">
    <source>
        <dbReference type="ARBA" id="ARBA00022842"/>
    </source>
</evidence>
<accession>A0A4Q5HAA5</accession>
<feature type="binding site" evidence="12">
    <location>
        <position position="8"/>
    </location>
    <ligand>
        <name>Mg(2+)</name>
        <dbReference type="ChEBI" id="CHEBI:18420"/>
        <label>2</label>
    </ligand>
</feature>
<keyword evidence="15" id="KW-1185">Reference proteome</keyword>
<feature type="active site" description="For RuvC-like nuclease domain" evidence="12">
    <location>
        <position position="8"/>
    </location>
</feature>
<dbReference type="PROSITE" id="PS51749">
    <property type="entry name" value="HNH_CAS9"/>
    <property type="match status" value="1"/>
</dbReference>
<dbReference type="InterPro" id="IPR036397">
    <property type="entry name" value="RNaseH_sf"/>
</dbReference>
<feature type="binding site" evidence="12">
    <location>
        <position position="977"/>
    </location>
    <ligand>
        <name>Mg(2+)</name>
        <dbReference type="ChEBI" id="CHEBI:18420"/>
        <label>2</label>
    </ligand>
</feature>
<evidence type="ECO:0000256" key="10">
    <source>
        <dbReference type="ARBA" id="ARBA00023211"/>
    </source>
</evidence>
<evidence type="ECO:0000259" key="13">
    <source>
        <dbReference type="PROSITE" id="PS51749"/>
    </source>
</evidence>
<dbReference type="EC" id="3.1.-.-" evidence="12"/>
<dbReference type="GO" id="GO:0046872">
    <property type="term" value="F:metal ion binding"/>
    <property type="evidence" value="ECO:0007669"/>
    <property type="project" value="UniProtKB-UniRule"/>
</dbReference>
<name>A0A4Q5HAA5_9BACE</name>
<proteinExistence type="inferred from homology"/>
<comment type="subunit">
    <text evidence="11 12">Monomer. Binds crRNA and tracrRNA.</text>
</comment>
<dbReference type="InterPro" id="IPR033114">
    <property type="entry name" value="HNH_CAS9"/>
</dbReference>
<sequence length="1433" mass="166957">MKTILGLDLGCNSIGWALVNEAENTEEVSSIIKLGVRVNPLTVDEMQNFEKGKSITTNADRTLKRSMRRNLQRYKLRRDTLIEVLKEHGFITDSTLLSEHGNKTTFETYRLRAKAAVEEVSLEEFARVLLMINKKRGYKSSRKAKGSEDGVLIDGMDVARKLYEEDLTPGELCLQMLETGKRTLPDFYRSDLQDEFDRIWNFQKQFNPELFCDIAKEEIRSKNRSQTWAVLAKYFVWSEKETVWNEEEARTEEIMKEYKLVGLKRDTKGNDLKLENYSWRVQALSKQLNPEIIAIVLQEINGQISASSGYLGAISDRSKQLYFNRQTVGQYLMSELEKDPNVSLRNRVFYRQDYLDEFDKIWEKQAEFHEELTAKLKKEIRDIIIFYQRRLKSQKGLISFCEFEKREVIVEKDGRKLNKTVGCRVIPRSHPLFQEFRIWQTLNDIEVFAWDKQSKRKKADKSSTLFDNTEDALLVEGKRSLYQEEKELLAKELFVKESMKKAEVLKLLFENFQELDMNFKQIDGNHTGFTLFSAYSKMIEKYGYEPVDFKKPADEIIEKLETIFTNLGWNTELLSIDLSKEDKELDRQPYFRLWHLLYSFEGDNTPTGNGKLLEKIMQLCDVEKEYAVELANVSFQEDYGSLSAKAIKKILPYLKEGNQYDVACDYAGYRHSKSSLTKDEIENKILKDKLEILPKNSLRNPVVEKILNQMVNLINTIIDTYGKPDEIHVELARELKKNAKEREELTKSIARNTREHDEIRQLLRTEFGMMNVSRNDIIRYKLYEELKDNGYKTLYSNEYIPREKIFSKEIDIEHIIPQARIFDDSLSNKTLEYRAINIEKGNKTAYDFVKEKYGDDGLEKFLNRCEALFKNKKTKLRKLKMEEKDIPEGFIDRDLRNTQYISKKALAMLNEISHRVVATTGAITDKLREDWQLVDLMKELNLPKYEKLGMVEMLEDKDGRKIKKITDWTKRNDHRHHAMDALTVAFTKDVFIQYYNNKNAAWMPASKEHANIIGIKARYFENGKALAPMPLAQFRAEAKLHLENLLVSIKAKNKVITSNVNRTNKKNGENRKLQQTPRGQLHLETVYGSHRQYAMKIEKVNATFDVAKIATVSKLAYRNALLKRLEAFGNDPKKAFTGKNTLEKNPLYLDEKQTEMVPEKVQTVEFETVYTIRKPIDPNLSIDKVIDVKIRSVLEKRLKEYGGDAKKAFVNLDENPIWLNEAKGISIKRVSIRGISNAQSLHEKKDKDGNLILDKEGRKIPVDFVNTGNNHHVAVYKKPVLDKVGQIVLDEEGNPKYELDEVVVSFFDAVTRVNLGQPIIDKDYRRSEGWQFLFSMKQNEYFVFPNEKTGFNPKEVDLLNPENYALISPNLFRVQKFAYKNYVFRHHLETTIKDTSSTLKGITWTDFRSSKGLDKIVKVRVDHIGQIVSLGEY</sequence>
<gene>
    <name evidence="12 14" type="primary">cas9</name>
    <name evidence="14" type="ORF">EAJ06_17630</name>
</gene>
<evidence type="ECO:0000256" key="12">
    <source>
        <dbReference type="HAMAP-Rule" id="MF_01480"/>
    </source>
</evidence>
<evidence type="ECO:0000256" key="2">
    <source>
        <dbReference type="ARBA" id="ARBA00022722"/>
    </source>
</evidence>
<evidence type="ECO:0000313" key="15">
    <source>
        <dbReference type="Proteomes" id="UP000291191"/>
    </source>
</evidence>
<dbReference type="Pfam" id="PF13395">
    <property type="entry name" value="HNH_4"/>
    <property type="match status" value="1"/>
</dbReference>
<dbReference type="GO" id="GO:0016787">
    <property type="term" value="F:hydrolase activity"/>
    <property type="evidence" value="ECO:0007669"/>
    <property type="project" value="UniProtKB-KW"/>
</dbReference>
<evidence type="ECO:0000256" key="8">
    <source>
        <dbReference type="ARBA" id="ARBA00023118"/>
    </source>
</evidence>
<dbReference type="GO" id="GO:0003677">
    <property type="term" value="F:DNA binding"/>
    <property type="evidence" value="ECO:0007669"/>
    <property type="project" value="UniProtKB-UniRule"/>
</dbReference>
<dbReference type="GO" id="GO:0051607">
    <property type="term" value="P:defense response to virus"/>
    <property type="evidence" value="ECO:0007669"/>
    <property type="project" value="UniProtKB-UniRule"/>
</dbReference>
<feature type="binding site" evidence="12">
    <location>
        <position position="734"/>
    </location>
    <ligand>
        <name>Mg(2+)</name>
        <dbReference type="ChEBI" id="CHEBI:18420"/>
        <label>1</label>
    </ligand>
</feature>
<organism evidence="14 15">
    <name type="scientific">Bacteroides intestinalis</name>
    <dbReference type="NCBI Taxonomy" id="329854"/>
    <lineage>
        <taxon>Bacteria</taxon>
        <taxon>Pseudomonadati</taxon>
        <taxon>Bacteroidota</taxon>
        <taxon>Bacteroidia</taxon>
        <taxon>Bacteroidales</taxon>
        <taxon>Bacteroidaceae</taxon>
        <taxon>Bacteroides</taxon>
    </lineage>
</organism>
<comment type="caution">
    <text evidence="14">The sequence shown here is derived from an EMBL/GenBank/DDBJ whole genome shotgun (WGS) entry which is preliminary data.</text>
</comment>
<dbReference type="InterPro" id="IPR028629">
    <property type="entry name" value="Cas9"/>
</dbReference>
<dbReference type="RefSeq" id="WP_118217174.1">
    <property type="nucleotide sequence ID" value="NZ_QSKS01000026.1"/>
</dbReference>
<evidence type="ECO:0000313" key="14">
    <source>
        <dbReference type="EMBL" id="RYT78619.1"/>
    </source>
</evidence>
<protein>
    <recommendedName>
        <fullName evidence="12">CRISPR-associated endonuclease Cas9</fullName>
        <ecNumber evidence="12">3.1.-.-</ecNumber>
    </recommendedName>
</protein>
<dbReference type="InterPro" id="IPR041383">
    <property type="entry name" value="RuvC_III"/>
</dbReference>
<feature type="binding site" evidence="12">
    <location>
        <position position="730"/>
    </location>
    <ligand>
        <name>Mg(2+)</name>
        <dbReference type="ChEBI" id="CHEBI:18420"/>
        <label>1</label>
    </ligand>
</feature>
<comment type="similarity">
    <text evidence="12">Belongs to the CRISPR-associated Cas9 family.</text>
</comment>
<dbReference type="Pfam" id="PF18541">
    <property type="entry name" value="RuvC_III"/>
    <property type="match status" value="1"/>
</dbReference>
<dbReference type="Proteomes" id="UP000291191">
    <property type="component" value="Unassembled WGS sequence"/>
</dbReference>
<evidence type="ECO:0000256" key="11">
    <source>
        <dbReference type="ARBA" id="ARBA00046380"/>
    </source>
</evidence>
<dbReference type="InterPro" id="IPR003615">
    <property type="entry name" value="HNH_nuc"/>
</dbReference>
<dbReference type="OrthoDB" id="9777169at2"/>
<keyword evidence="5 12" id="KW-0378">Hydrolase</keyword>
<feature type="active site" description="Proton acceptor for HNH nuclease domain" evidence="12">
    <location>
        <position position="814"/>
    </location>
</feature>
<dbReference type="Gene3D" id="3.30.420.10">
    <property type="entry name" value="Ribonuclease H-like superfamily/Ribonuclease H"/>
    <property type="match status" value="3"/>
</dbReference>
<keyword evidence="3 12" id="KW-0479">Metal-binding</keyword>